<comment type="caution">
    <text evidence="1">The sequence shown here is derived from an EMBL/GenBank/DDBJ whole genome shotgun (WGS) entry which is preliminary data.</text>
</comment>
<keyword evidence="2" id="KW-1185">Reference proteome</keyword>
<dbReference type="InterPro" id="IPR035919">
    <property type="entry name" value="EAL_sf"/>
</dbReference>
<protein>
    <recommendedName>
        <fullName evidence="3">EAL domain-containing protein</fullName>
    </recommendedName>
</protein>
<dbReference type="EMBL" id="JAVDVX010000003">
    <property type="protein sequence ID" value="MDR7090072.1"/>
    <property type="molecule type" value="Genomic_DNA"/>
</dbReference>
<reference evidence="1 2" key="1">
    <citation type="submission" date="2023-07" db="EMBL/GenBank/DDBJ databases">
        <title>Sorghum-associated microbial communities from plants grown in Nebraska, USA.</title>
        <authorList>
            <person name="Schachtman D."/>
        </authorList>
    </citation>
    <scope>NUCLEOTIDE SEQUENCE [LARGE SCALE GENOMIC DNA]</scope>
    <source>
        <strain evidence="1 2">BE190</strain>
    </source>
</reference>
<dbReference type="SUPFAM" id="SSF141868">
    <property type="entry name" value="EAL domain-like"/>
    <property type="match status" value="1"/>
</dbReference>
<gene>
    <name evidence="1" type="ORF">J2X05_002094</name>
</gene>
<proteinExistence type="predicted"/>
<dbReference type="Proteomes" id="UP001253595">
    <property type="component" value="Unassembled WGS sequence"/>
</dbReference>
<name>A0ABU1UXZ8_9GAMM</name>
<organism evidence="1 2">
    <name type="scientific">Cellvibrio fibrivorans</name>
    <dbReference type="NCBI Taxonomy" id="126350"/>
    <lineage>
        <taxon>Bacteria</taxon>
        <taxon>Pseudomonadati</taxon>
        <taxon>Pseudomonadota</taxon>
        <taxon>Gammaproteobacteria</taxon>
        <taxon>Cellvibrionales</taxon>
        <taxon>Cellvibrionaceae</taxon>
        <taxon>Cellvibrio</taxon>
    </lineage>
</organism>
<dbReference type="Gene3D" id="3.20.20.450">
    <property type="entry name" value="EAL domain"/>
    <property type="match status" value="1"/>
</dbReference>
<evidence type="ECO:0008006" key="3">
    <source>
        <dbReference type="Google" id="ProtNLM"/>
    </source>
</evidence>
<evidence type="ECO:0000313" key="2">
    <source>
        <dbReference type="Proteomes" id="UP001253595"/>
    </source>
</evidence>
<sequence length="264" mass="29450">MPLTELMNYFNDQLQTQARTKSLPKTGFFKADNSYWGRFGNLILGSRFQAIHTFADDALIGYNSDLLVRSATGNSLNIDSIFNSLDSTDQIIHLDRLVRTLHSLNYLQQFDGRKDLLSLQVQPRHIISVVSDHGKTFEKILSDCGLGPERVLLHTRLRDNATLPHFQQALASYRQRGYKIGLHLSEAGDLDLLLKLGLTPDIIFADHPALTTLLIDAPLPSEFDPSLRILVAKKPGIDAKTSSALDGYFFNTEDTLVLPQSAIS</sequence>
<dbReference type="RefSeq" id="WP_310072103.1">
    <property type="nucleotide sequence ID" value="NZ_JAVDVX010000003.1"/>
</dbReference>
<accession>A0ABU1UXZ8</accession>
<evidence type="ECO:0000313" key="1">
    <source>
        <dbReference type="EMBL" id="MDR7090072.1"/>
    </source>
</evidence>